<dbReference type="GO" id="GO:0009252">
    <property type="term" value="P:peptidoglycan biosynthetic process"/>
    <property type="evidence" value="ECO:0007669"/>
    <property type="project" value="UniProtKB-KW"/>
</dbReference>
<feature type="transmembrane region" description="Helical" evidence="8">
    <location>
        <begin position="150"/>
        <end position="172"/>
    </location>
</feature>
<evidence type="ECO:0000256" key="1">
    <source>
        <dbReference type="ARBA" id="ARBA00004651"/>
    </source>
</evidence>
<keyword evidence="5" id="KW-0573">Peptidoglycan synthesis</keyword>
<feature type="transmembrane region" description="Helical" evidence="8">
    <location>
        <begin position="303"/>
        <end position="326"/>
    </location>
</feature>
<evidence type="ECO:0000313" key="9">
    <source>
        <dbReference type="EMBL" id="CAH2761736.1"/>
    </source>
</evidence>
<keyword evidence="2" id="KW-1003">Cell membrane</keyword>
<evidence type="ECO:0000256" key="5">
    <source>
        <dbReference type="ARBA" id="ARBA00022984"/>
    </source>
</evidence>
<gene>
    <name evidence="10" type="primary">murJ_2</name>
    <name evidence="10" type="ORF">ERYAMS2_00859</name>
    <name evidence="9" type="ORF">ERYAMS_00565</name>
</gene>
<dbReference type="Pfam" id="PF03023">
    <property type="entry name" value="MurJ"/>
    <property type="match status" value="1"/>
</dbReference>
<dbReference type="PANTHER" id="PTHR47019">
    <property type="entry name" value="LIPID II FLIPPASE MURJ"/>
    <property type="match status" value="1"/>
</dbReference>
<feature type="transmembrane region" description="Helical" evidence="8">
    <location>
        <begin position="338"/>
        <end position="359"/>
    </location>
</feature>
<evidence type="ECO:0000256" key="8">
    <source>
        <dbReference type="SAM" id="Phobius"/>
    </source>
</evidence>
<protein>
    <submittedName>
        <fullName evidence="10">Murein biosynthesis integral membrane protein MurJ</fullName>
    </submittedName>
</protein>
<dbReference type="EMBL" id="OW659496">
    <property type="protein sequence ID" value="CAH2761736.1"/>
    <property type="molecule type" value="Genomic_DNA"/>
</dbReference>
<keyword evidence="3 8" id="KW-0812">Transmembrane</keyword>
<reference evidence="10" key="1">
    <citation type="submission" date="2022-04" db="EMBL/GenBank/DDBJ databases">
        <authorList>
            <person name="Forde T."/>
        </authorList>
    </citation>
    <scope>NUCLEOTIDE SEQUENCE</scope>
    <source>
        <strain evidence="10">A18Y016a</strain>
        <strain evidence="9">A18Y020d</strain>
    </source>
</reference>
<evidence type="ECO:0000313" key="12">
    <source>
        <dbReference type="Proteomes" id="UP001154111"/>
    </source>
</evidence>
<accession>A0AAU9VGH5</accession>
<feature type="transmembrane region" description="Helical" evidence="8">
    <location>
        <begin position="118"/>
        <end position="138"/>
    </location>
</feature>
<organism evidence="10 12">
    <name type="scientific">Erysipelothrix amsterdamensis</name>
    <dbReference type="NCBI Taxonomy" id="2929157"/>
    <lineage>
        <taxon>Bacteria</taxon>
        <taxon>Bacillati</taxon>
        <taxon>Bacillota</taxon>
        <taxon>Erysipelotrichia</taxon>
        <taxon>Erysipelotrichales</taxon>
        <taxon>Erysipelotrichaceae</taxon>
        <taxon>Erysipelothrix</taxon>
    </lineage>
</organism>
<evidence type="ECO:0000256" key="2">
    <source>
        <dbReference type="ARBA" id="ARBA00022475"/>
    </source>
</evidence>
<dbReference type="NCBIfam" id="TIGR01695">
    <property type="entry name" value="murJ_mviN"/>
    <property type="match status" value="1"/>
</dbReference>
<evidence type="ECO:0000313" key="10">
    <source>
        <dbReference type="EMBL" id="CAH2761740.1"/>
    </source>
</evidence>
<dbReference type="Proteomes" id="UP001154111">
    <property type="component" value="Chromosome"/>
</dbReference>
<feature type="transmembrane region" description="Helical" evidence="8">
    <location>
        <begin position="178"/>
        <end position="201"/>
    </location>
</feature>
<keyword evidence="11" id="KW-1185">Reference proteome</keyword>
<evidence type="ECO:0000256" key="4">
    <source>
        <dbReference type="ARBA" id="ARBA00022960"/>
    </source>
</evidence>
<dbReference type="EMBL" id="OW659477">
    <property type="protein sequence ID" value="CAH2761740.1"/>
    <property type="molecule type" value="Genomic_DNA"/>
</dbReference>
<evidence type="ECO:0000256" key="3">
    <source>
        <dbReference type="ARBA" id="ARBA00022692"/>
    </source>
</evidence>
<keyword evidence="7 8" id="KW-0472">Membrane</keyword>
<dbReference type="GO" id="GO:0015648">
    <property type="term" value="F:lipid-linked peptidoglycan transporter activity"/>
    <property type="evidence" value="ECO:0007669"/>
    <property type="project" value="TreeGrafter"/>
</dbReference>
<feature type="transmembrane region" description="Helical" evidence="8">
    <location>
        <begin position="221"/>
        <end position="237"/>
    </location>
</feature>
<dbReference type="PRINTS" id="PR01806">
    <property type="entry name" value="VIRFACTRMVIN"/>
</dbReference>
<dbReference type="Proteomes" id="UP001154095">
    <property type="component" value="Chromosome"/>
</dbReference>
<keyword evidence="4" id="KW-0133">Cell shape</keyword>
<dbReference type="RefSeq" id="WP_254007417.1">
    <property type="nucleotide sequence ID" value="NZ_OW659477.1"/>
</dbReference>
<dbReference type="InterPro" id="IPR004268">
    <property type="entry name" value="MurJ"/>
</dbReference>
<proteinExistence type="predicted"/>
<feature type="transmembrane region" description="Helical" evidence="8">
    <location>
        <begin position="43"/>
        <end position="62"/>
    </location>
</feature>
<dbReference type="GO" id="GO:0034204">
    <property type="term" value="P:lipid translocation"/>
    <property type="evidence" value="ECO:0007669"/>
    <property type="project" value="TreeGrafter"/>
</dbReference>
<evidence type="ECO:0000313" key="11">
    <source>
        <dbReference type="Proteomes" id="UP001154095"/>
    </source>
</evidence>
<feature type="transmembrane region" description="Helical" evidence="8">
    <location>
        <begin position="436"/>
        <end position="460"/>
    </location>
</feature>
<dbReference type="GO" id="GO:0008360">
    <property type="term" value="P:regulation of cell shape"/>
    <property type="evidence" value="ECO:0007669"/>
    <property type="project" value="UniProtKB-KW"/>
</dbReference>
<sequence>MKKTTIIVMFIGVLSKVLGFIRDITLSSMFGMGAITDAFNASVAIPTVVLSVIGSALITGVIPMLTKISHEDKKRGDRFASNVLNIMIVFSLALSLFMFLVPEVVLKIVAGGFKGETLAYAVVFVRTLALGVFSVAVMQLGTGYLNVKGNFVVPAMVTIPMNLIVIAGIAISSKAGNAYILGYAQLIALIVQAIIILFFMWRSGFVYHAVIDLKDDDLRSMVALALPLVLSSFLGQFNDIVMKNYATVLQGEGGYSYMTYATKLIGFVQGIFIIAILQVTYPTIAKSVVEKDMRKVNDSINDAVLMIALFVLPAMVGFVTLARGIVEFVFLRGAVTPADISVIVPIFICDTIVLFAYAMRELMFRIHYAYHDMKGPVRNTVLVSVLFVVGMVVFSFIFGKFGMPLAGLSFAYSLAALISCVPLYKSMKKHIPRSRLRFIALDFIKITLAAFIMGVVVVLVKSPIQYLIPSKLSTIVIILVAGLAYLIAILAFKVQFVRNLILSFLK</sequence>
<feature type="transmembrane region" description="Helical" evidence="8">
    <location>
        <begin position="380"/>
        <end position="399"/>
    </location>
</feature>
<name>A0AAU9VGH5_9FIRM</name>
<feature type="transmembrane region" description="Helical" evidence="8">
    <location>
        <begin position="405"/>
        <end position="424"/>
    </location>
</feature>
<evidence type="ECO:0000256" key="7">
    <source>
        <dbReference type="ARBA" id="ARBA00023136"/>
    </source>
</evidence>
<keyword evidence="6 8" id="KW-1133">Transmembrane helix</keyword>
<comment type="subcellular location">
    <subcellularLocation>
        <location evidence="1">Cell membrane</location>
        <topology evidence="1">Multi-pass membrane protein</topology>
    </subcellularLocation>
</comment>
<feature type="transmembrane region" description="Helical" evidence="8">
    <location>
        <begin position="257"/>
        <end position="282"/>
    </location>
</feature>
<dbReference type="PANTHER" id="PTHR47019:SF1">
    <property type="entry name" value="LIPID II FLIPPASE MURJ"/>
    <property type="match status" value="1"/>
</dbReference>
<feature type="transmembrane region" description="Helical" evidence="8">
    <location>
        <begin position="83"/>
        <end position="106"/>
    </location>
</feature>
<dbReference type="AlphaFoldDB" id="A0AAU9VGH5"/>
<evidence type="ECO:0000256" key="6">
    <source>
        <dbReference type="ARBA" id="ARBA00022989"/>
    </source>
</evidence>
<dbReference type="InterPro" id="IPR051050">
    <property type="entry name" value="Lipid_II_flippase_MurJ/MviN"/>
</dbReference>
<dbReference type="GO" id="GO:0005886">
    <property type="term" value="C:plasma membrane"/>
    <property type="evidence" value="ECO:0007669"/>
    <property type="project" value="UniProtKB-SubCell"/>
</dbReference>
<feature type="transmembrane region" description="Helical" evidence="8">
    <location>
        <begin position="472"/>
        <end position="492"/>
    </location>
</feature>